<gene>
    <name evidence="7 8" type="primary">trmB</name>
    <name evidence="8" type="ORF">F1654_06700</name>
</gene>
<dbReference type="Gene3D" id="3.40.50.150">
    <property type="entry name" value="Vaccinia Virus protein VP39"/>
    <property type="match status" value="1"/>
</dbReference>
<comment type="pathway">
    <text evidence="7">tRNA modification; N(7)-methylguanine-tRNA biosynthesis.</text>
</comment>
<dbReference type="AlphaFoldDB" id="A0A5M6ZGQ2"/>
<evidence type="ECO:0000256" key="2">
    <source>
        <dbReference type="ARBA" id="ARBA00003015"/>
    </source>
</evidence>
<dbReference type="GO" id="GO:0043527">
    <property type="term" value="C:tRNA methyltransferase complex"/>
    <property type="evidence" value="ECO:0007669"/>
    <property type="project" value="TreeGrafter"/>
</dbReference>
<comment type="caution">
    <text evidence="8">The sequence shown here is derived from an EMBL/GenBank/DDBJ whole genome shotgun (WGS) entry which is preliminary data.</text>
</comment>
<dbReference type="RefSeq" id="WP_150022758.1">
    <property type="nucleotide sequence ID" value="NZ_VWOJ01000002.1"/>
</dbReference>
<organism evidence="8 9">
    <name type="scientific">Alkalicaulis satelles</name>
    <dbReference type="NCBI Taxonomy" id="2609175"/>
    <lineage>
        <taxon>Bacteria</taxon>
        <taxon>Pseudomonadati</taxon>
        <taxon>Pseudomonadota</taxon>
        <taxon>Alphaproteobacteria</taxon>
        <taxon>Maricaulales</taxon>
        <taxon>Maricaulaceae</taxon>
        <taxon>Alkalicaulis</taxon>
    </lineage>
</organism>
<reference evidence="8 9" key="1">
    <citation type="submission" date="2019-09" db="EMBL/GenBank/DDBJ databases">
        <authorList>
            <person name="Kevbrin V."/>
            <person name="Grouzdev D.S."/>
        </authorList>
    </citation>
    <scope>NUCLEOTIDE SEQUENCE [LARGE SCALE GENOMIC DNA]</scope>
    <source>
        <strain evidence="8 9">G-192</strain>
    </source>
</reference>
<dbReference type="EMBL" id="VWOJ01000002">
    <property type="protein sequence ID" value="KAA5803490.1"/>
    <property type="molecule type" value="Genomic_DNA"/>
</dbReference>
<feature type="binding site" evidence="7">
    <location>
        <position position="139"/>
    </location>
    <ligand>
        <name>S-adenosyl-L-methionine</name>
        <dbReference type="ChEBI" id="CHEBI:59789"/>
    </ligand>
</feature>
<dbReference type="Proteomes" id="UP000325122">
    <property type="component" value="Unassembled WGS sequence"/>
</dbReference>
<dbReference type="UniPathway" id="UPA00989"/>
<feature type="binding site" evidence="7">
    <location>
        <position position="117"/>
    </location>
    <ligand>
        <name>S-adenosyl-L-methionine</name>
        <dbReference type="ChEBI" id="CHEBI:59789"/>
    </ligand>
</feature>
<evidence type="ECO:0000313" key="8">
    <source>
        <dbReference type="EMBL" id="KAA5803490.1"/>
    </source>
</evidence>
<comment type="catalytic activity">
    <reaction evidence="1 7">
        <text>guanosine(46) in tRNA + S-adenosyl-L-methionine = N(7)-methylguanosine(46) in tRNA + S-adenosyl-L-homocysteine</text>
        <dbReference type="Rhea" id="RHEA:42708"/>
        <dbReference type="Rhea" id="RHEA-COMP:10188"/>
        <dbReference type="Rhea" id="RHEA-COMP:10189"/>
        <dbReference type="ChEBI" id="CHEBI:57856"/>
        <dbReference type="ChEBI" id="CHEBI:59789"/>
        <dbReference type="ChEBI" id="CHEBI:74269"/>
        <dbReference type="ChEBI" id="CHEBI:74480"/>
        <dbReference type="EC" id="2.1.1.33"/>
    </reaction>
</comment>
<evidence type="ECO:0000256" key="4">
    <source>
        <dbReference type="ARBA" id="ARBA00022679"/>
    </source>
</evidence>
<feature type="binding site" evidence="7">
    <location>
        <position position="90"/>
    </location>
    <ligand>
        <name>S-adenosyl-L-methionine</name>
        <dbReference type="ChEBI" id="CHEBI:59789"/>
    </ligand>
</feature>
<dbReference type="NCBIfam" id="TIGR00091">
    <property type="entry name" value="tRNA (guanosine(46)-N7)-methyltransferase TrmB"/>
    <property type="match status" value="1"/>
</dbReference>
<proteinExistence type="inferred from homology"/>
<protein>
    <recommendedName>
        <fullName evidence="7">tRNA (guanine-N(7)-)-methyltransferase</fullName>
        <ecNumber evidence="7">2.1.1.33</ecNumber>
    </recommendedName>
    <alternativeName>
        <fullName evidence="7">tRNA (guanine(46)-N(7))-methyltransferase</fullName>
    </alternativeName>
    <alternativeName>
        <fullName evidence="7">tRNA(m7G46)-methyltransferase</fullName>
    </alternativeName>
</protein>
<comment type="function">
    <text evidence="2 7">Catalyzes the formation of N(7)-methylguanine at position 46 (m7G46) in tRNA.</text>
</comment>
<dbReference type="Pfam" id="PF02390">
    <property type="entry name" value="Methyltransf_4"/>
    <property type="match status" value="1"/>
</dbReference>
<comment type="caution">
    <text evidence="7">Lacks conserved residue(s) required for the propagation of feature annotation.</text>
</comment>
<keyword evidence="5 7" id="KW-0949">S-adenosyl-L-methionine</keyword>
<keyword evidence="6 7" id="KW-0819">tRNA processing</keyword>
<evidence type="ECO:0000256" key="3">
    <source>
        <dbReference type="ARBA" id="ARBA00022603"/>
    </source>
</evidence>
<feature type="binding site" evidence="7">
    <location>
        <position position="65"/>
    </location>
    <ligand>
        <name>S-adenosyl-L-methionine</name>
        <dbReference type="ChEBI" id="CHEBI:59789"/>
    </ligand>
</feature>
<dbReference type="HAMAP" id="MF_01057">
    <property type="entry name" value="tRNA_methyltr_TrmB"/>
    <property type="match status" value="1"/>
</dbReference>
<evidence type="ECO:0000313" key="9">
    <source>
        <dbReference type="Proteomes" id="UP000325122"/>
    </source>
</evidence>
<dbReference type="PANTHER" id="PTHR23417">
    <property type="entry name" value="3-DEOXY-D-MANNO-OCTULOSONIC-ACID TRANSFERASE/TRNA GUANINE-N 7 - -METHYLTRANSFERASE"/>
    <property type="match status" value="1"/>
</dbReference>
<keyword evidence="9" id="KW-1185">Reference proteome</keyword>
<evidence type="ECO:0000256" key="6">
    <source>
        <dbReference type="ARBA" id="ARBA00022694"/>
    </source>
</evidence>
<evidence type="ECO:0000256" key="7">
    <source>
        <dbReference type="HAMAP-Rule" id="MF_01057"/>
    </source>
</evidence>
<evidence type="ECO:0000256" key="1">
    <source>
        <dbReference type="ARBA" id="ARBA00000142"/>
    </source>
</evidence>
<name>A0A5M6ZGQ2_9PROT</name>
<dbReference type="PROSITE" id="PS51625">
    <property type="entry name" value="SAM_MT_TRMB"/>
    <property type="match status" value="1"/>
</dbReference>
<comment type="similarity">
    <text evidence="7">Belongs to the class I-like SAM-binding methyltransferase superfamily. TrmB family.</text>
</comment>
<dbReference type="InterPro" id="IPR029063">
    <property type="entry name" value="SAM-dependent_MTases_sf"/>
</dbReference>
<sequence>MTPPAPPQPHPKAGARRLYGRAKGHPLTARQQDLVDRLGPSMAWPDEGVINPADLLPGCQDHVLEIGFGAAEHLIGQAQRSPGAGFVGIEPFLNGVAKALAGIEDHGLANVRVKRADAREEMERMPDGAFARIFLLFPDPWPKSRHAKRRFVQADTARQLARLLQPGGRLRVATDVRAYADHALPILMETPGLAWRADGPGSWRQNPADHIITRYQSKRLGDIAPVFMEFERV</sequence>
<dbReference type="InterPro" id="IPR055361">
    <property type="entry name" value="tRNA_methyltr_TrmB_bact"/>
</dbReference>
<dbReference type="SUPFAM" id="SSF53335">
    <property type="entry name" value="S-adenosyl-L-methionine-dependent methyltransferases"/>
    <property type="match status" value="1"/>
</dbReference>
<accession>A0A5M6ZGQ2</accession>
<feature type="binding site" evidence="7">
    <location>
        <position position="175"/>
    </location>
    <ligand>
        <name>substrate</name>
    </ligand>
</feature>
<dbReference type="PANTHER" id="PTHR23417:SF14">
    <property type="entry name" value="PENTACOTRIPEPTIDE-REPEAT REGION OF PRORP DOMAIN-CONTAINING PROTEIN"/>
    <property type="match status" value="1"/>
</dbReference>
<feature type="binding site" evidence="7">
    <location>
        <position position="143"/>
    </location>
    <ligand>
        <name>substrate</name>
    </ligand>
</feature>
<keyword evidence="4 7" id="KW-0808">Transferase</keyword>
<dbReference type="GO" id="GO:0008176">
    <property type="term" value="F:tRNA (guanine(46)-N7)-methyltransferase activity"/>
    <property type="evidence" value="ECO:0007669"/>
    <property type="project" value="UniProtKB-UniRule"/>
</dbReference>
<evidence type="ECO:0000256" key="5">
    <source>
        <dbReference type="ARBA" id="ARBA00022691"/>
    </source>
</evidence>
<dbReference type="EC" id="2.1.1.33" evidence="7"/>
<dbReference type="CDD" id="cd02440">
    <property type="entry name" value="AdoMet_MTases"/>
    <property type="match status" value="1"/>
</dbReference>
<dbReference type="InterPro" id="IPR003358">
    <property type="entry name" value="tRNA_(Gua-N-7)_MeTrfase_Trmb"/>
</dbReference>
<keyword evidence="3 7" id="KW-0489">Methyltransferase</keyword>